<feature type="region of interest" description="Disordered" evidence="1">
    <location>
        <begin position="151"/>
        <end position="170"/>
    </location>
</feature>
<dbReference type="Proteomes" id="UP001162029">
    <property type="component" value="Unassembled WGS sequence"/>
</dbReference>
<comment type="caution">
    <text evidence="2">The sequence shown here is derived from an EMBL/GenBank/DDBJ whole genome shotgun (WGS) entry which is preliminary data.</text>
</comment>
<evidence type="ECO:0000256" key="1">
    <source>
        <dbReference type="SAM" id="MobiDB-lite"/>
    </source>
</evidence>
<evidence type="ECO:0008006" key="4">
    <source>
        <dbReference type="Google" id="ProtNLM"/>
    </source>
</evidence>
<proteinExistence type="predicted"/>
<gene>
    <name evidence="2" type="ORF">PDE001_LOCUS6132</name>
</gene>
<evidence type="ECO:0000313" key="2">
    <source>
        <dbReference type="EMBL" id="CAI5735831.1"/>
    </source>
</evidence>
<dbReference type="EMBL" id="CANTFM010001148">
    <property type="protein sequence ID" value="CAI5735831.1"/>
    <property type="molecule type" value="Genomic_DNA"/>
</dbReference>
<accession>A0AAV0UKM9</accession>
<evidence type="ECO:0000313" key="3">
    <source>
        <dbReference type="Proteomes" id="UP001162029"/>
    </source>
</evidence>
<keyword evidence="3" id="KW-1185">Reference proteome</keyword>
<reference evidence="2" key="1">
    <citation type="submission" date="2022-12" db="EMBL/GenBank/DDBJ databases">
        <authorList>
            <person name="Webb A."/>
        </authorList>
    </citation>
    <scope>NUCLEOTIDE SEQUENCE</scope>
    <source>
        <strain evidence="2">Pd1</strain>
    </source>
</reference>
<protein>
    <recommendedName>
        <fullName evidence="4">BRCT domain-containing protein</fullName>
    </recommendedName>
</protein>
<dbReference type="Gene3D" id="3.40.50.10190">
    <property type="entry name" value="BRCT domain"/>
    <property type="match status" value="1"/>
</dbReference>
<feature type="compositionally biased region" description="Polar residues" evidence="1">
    <location>
        <begin position="16"/>
        <end position="27"/>
    </location>
</feature>
<dbReference type="InterPro" id="IPR036420">
    <property type="entry name" value="BRCT_dom_sf"/>
</dbReference>
<feature type="compositionally biased region" description="Basic and acidic residues" evidence="1">
    <location>
        <begin position="151"/>
        <end position="166"/>
    </location>
</feature>
<feature type="region of interest" description="Disordered" evidence="1">
    <location>
        <begin position="235"/>
        <end position="287"/>
    </location>
</feature>
<feature type="region of interest" description="Disordered" evidence="1">
    <location>
        <begin position="1"/>
        <end position="27"/>
    </location>
</feature>
<dbReference type="CDD" id="cd17716">
    <property type="entry name" value="BRCT_microcephalin_rpt1"/>
    <property type="match status" value="1"/>
</dbReference>
<sequence>MVAAMSVSLSGPPRVSTGTVCPTPSTSSVAASHRRRQCSVGPLKGVVAIVDVRVGADAQIDCSDVVARKVRELGASTVKRFTPKLTHVVLSHFTPVWKTKITKWQAGGGSMAVAATRYELKIVSQLWGQCLLSNLKLNRRQSLGEEAWKVRAEEEDVDQKSKDTGKSVDAGNEVALSTPLPSSVEMKTELKDGRRKRRALSMEPMASDAILKMLGTTDSMSVEAEMTTPKQLIRCKSGSSSMKRRKTLNGPLSQHDEDEATASQASGIVAESESENEKEDAIKEKEDGVTVIQEKQAIPGLLLKKDTSSVVVSVGKRTLQHGNYGAETGLRFLTAAD</sequence>
<name>A0AAV0UKM9_9STRA</name>
<dbReference type="AlphaFoldDB" id="A0AAV0UKM9"/>
<organism evidence="2 3">
    <name type="scientific">Peronospora destructor</name>
    <dbReference type="NCBI Taxonomy" id="86335"/>
    <lineage>
        <taxon>Eukaryota</taxon>
        <taxon>Sar</taxon>
        <taxon>Stramenopiles</taxon>
        <taxon>Oomycota</taxon>
        <taxon>Peronosporomycetes</taxon>
        <taxon>Peronosporales</taxon>
        <taxon>Peronosporaceae</taxon>
        <taxon>Peronospora</taxon>
    </lineage>
</organism>